<feature type="region of interest" description="Disordered" evidence="1">
    <location>
        <begin position="1"/>
        <end position="29"/>
    </location>
</feature>
<evidence type="ECO:0000313" key="2">
    <source>
        <dbReference type="EMBL" id="MPC66081.1"/>
    </source>
</evidence>
<name>A0A5B7H0E4_PORTR</name>
<proteinExistence type="predicted"/>
<gene>
    <name evidence="2" type="ORF">E2C01_060224</name>
</gene>
<evidence type="ECO:0000313" key="3">
    <source>
        <dbReference type="Proteomes" id="UP000324222"/>
    </source>
</evidence>
<organism evidence="2 3">
    <name type="scientific">Portunus trituberculatus</name>
    <name type="common">Swimming crab</name>
    <name type="synonym">Neptunus trituberculatus</name>
    <dbReference type="NCBI Taxonomy" id="210409"/>
    <lineage>
        <taxon>Eukaryota</taxon>
        <taxon>Metazoa</taxon>
        <taxon>Ecdysozoa</taxon>
        <taxon>Arthropoda</taxon>
        <taxon>Crustacea</taxon>
        <taxon>Multicrustacea</taxon>
        <taxon>Malacostraca</taxon>
        <taxon>Eumalacostraca</taxon>
        <taxon>Eucarida</taxon>
        <taxon>Decapoda</taxon>
        <taxon>Pleocyemata</taxon>
        <taxon>Brachyura</taxon>
        <taxon>Eubrachyura</taxon>
        <taxon>Portunoidea</taxon>
        <taxon>Portunidae</taxon>
        <taxon>Portuninae</taxon>
        <taxon>Portunus</taxon>
    </lineage>
</organism>
<keyword evidence="3" id="KW-1185">Reference proteome</keyword>
<comment type="caution">
    <text evidence="2">The sequence shown here is derived from an EMBL/GenBank/DDBJ whole genome shotgun (WGS) entry which is preliminary data.</text>
</comment>
<evidence type="ECO:0000256" key="1">
    <source>
        <dbReference type="SAM" id="MobiDB-lite"/>
    </source>
</evidence>
<dbReference type="Proteomes" id="UP000324222">
    <property type="component" value="Unassembled WGS sequence"/>
</dbReference>
<protein>
    <submittedName>
        <fullName evidence="2">Uncharacterized protein</fullName>
    </submittedName>
</protein>
<sequence length="29" mass="3721">MQDIHTIRPRNIQPDFRHRFPEYPEDQQR</sequence>
<feature type="compositionally biased region" description="Basic and acidic residues" evidence="1">
    <location>
        <begin position="15"/>
        <end position="29"/>
    </location>
</feature>
<reference evidence="2 3" key="1">
    <citation type="submission" date="2019-05" db="EMBL/GenBank/DDBJ databases">
        <title>Another draft genome of Portunus trituberculatus and its Hox gene families provides insights of decapod evolution.</title>
        <authorList>
            <person name="Jeong J.-H."/>
            <person name="Song I."/>
            <person name="Kim S."/>
            <person name="Choi T."/>
            <person name="Kim D."/>
            <person name="Ryu S."/>
            <person name="Kim W."/>
        </authorList>
    </citation>
    <scope>NUCLEOTIDE SEQUENCE [LARGE SCALE GENOMIC DNA]</scope>
    <source>
        <tissue evidence="2">Muscle</tissue>
    </source>
</reference>
<dbReference type="AlphaFoldDB" id="A0A5B7H0E4"/>
<accession>A0A5B7H0E4</accession>
<dbReference type="EMBL" id="VSRR010024252">
    <property type="protein sequence ID" value="MPC66081.1"/>
    <property type="molecule type" value="Genomic_DNA"/>
</dbReference>